<dbReference type="RefSeq" id="XP_019642929.1">
    <property type="nucleotide sequence ID" value="XM_019787370.1"/>
</dbReference>
<dbReference type="Proteomes" id="UP000515135">
    <property type="component" value="Unplaced"/>
</dbReference>
<evidence type="ECO:0000256" key="4">
    <source>
        <dbReference type="ARBA" id="ARBA00022490"/>
    </source>
</evidence>
<feature type="region of interest" description="Disordered" evidence="8">
    <location>
        <begin position="1"/>
        <end position="35"/>
    </location>
</feature>
<dbReference type="InterPro" id="IPR045464">
    <property type="entry name" value="Hrt3/FBXO9_C"/>
</dbReference>
<keyword evidence="5" id="KW-0833">Ubl conjugation pathway</keyword>
<evidence type="ECO:0000256" key="6">
    <source>
        <dbReference type="ARBA" id="ARBA00022803"/>
    </source>
</evidence>
<dbReference type="PANTHER" id="PTHR12874">
    <property type="entry name" value="F-BOX ONLY PROTEIN 48-RELATED"/>
    <property type="match status" value="1"/>
</dbReference>
<dbReference type="GO" id="GO:0019005">
    <property type="term" value="C:SCF ubiquitin ligase complex"/>
    <property type="evidence" value="ECO:0007669"/>
    <property type="project" value="TreeGrafter"/>
</dbReference>
<dbReference type="AlphaFoldDB" id="A0A6P5A9N3"/>
<feature type="domain" description="F-box" evidence="9">
    <location>
        <begin position="175"/>
        <end position="226"/>
    </location>
</feature>
<dbReference type="FunFam" id="1.20.1280.50:FF:000012">
    <property type="entry name" value="F-box only protein 9"/>
    <property type="match status" value="1"/>
</dbReference>
<dbReference type="InterPro" id="IPR036047">
    <property type="entry name" value="F-box-like_dom_sf"/>
</dbReference>
<gene>
    <name evidence="11" type="primary">LOC109484146</name>
</gene>
<dbReference type="SUPFAM" id="SSF81383">
    <property type="entry name" value="F-box domain"/>
    <property type="match status" value="1"/>
</dbReference>
<evidence type="ECO:0000256" key="5">
    <source>
        <dbReference type="ARBA" id="ARBA00022786"/>
    </source>
</evidence>
<feature type="region of interest" description="Disordered" evidence="8">
    <location>
        <begin position="47"/>
        <end position="77"/>
    </location>
</feature>
<dbReference type="Pfam" id="PF12937">
    <property type="entry name" value="F-box-like"/>
    <property type="match status" value="1"/>
</dbReference>
<sequence>MDGLGNANVPLGSDETAGDEDDEESSSSTARAGVDLQAELDNFRARWRDELTASPGLSHEQQQRRKRQDSESDDDFNQDLEERAKRLFLKGVSAEQDGNLYEAVKFYKQAIQLVPDIESHITDYAERKSDDDSDSSDEEEDLSSPDMEDADLLSQFHRLTVSDGRLCQANLPLRQTHISALPAELLTYIFRWVVSSDLDMRSLERLALVCRGFYVCARDPEIWHQACLRVWGINCGTPSQYGSWRDMYINRPHFRYDGVYISKTSYVRPGEQGLDTFYRPFHVVEYYRYMRFFPDGTMLLLTCADEPHVVVPKLRGKGASVTGMYTGHYRLQGDKMAAYLKKRNPYEQNQYYRYTRGYLRSREAVSQTEQSFQVEMRLADVGQRKNAKLIWVRYSCQILNKRTRTTSVTDFDLDKKYPPLVFSRVKSYTAAASSPL</sequence>
<comment type="subcellular location">
    <subcellularLocation>
        <location evidence="1">Cytoplasm</location>
    </subcellularLocation>
</comment>
<evidence type="ECO:0000256" key="3">
    <source>
        <dbReference type="ARBA" id="ARBA00019775"/>
    </source>
</evidence>
<proteinExistence type="predicted"/>
<protein>
    <recommendedName>
        <fullName evidence="3">F-box only protein 9</fullName>
    </recommendedName>
</protein>
<feature type="compositionally biased region" description="Acidic residues" evidence="8">
    <location>
        <begin position="131"/>
        <end position="147"/>
    </location>
</feature>
<organism evidence="10 11">
    <name type="scientific">Branchiostoma belcheri</name>
    <name type="common">Amphioxus</name>
    <dbReference type="NCBI Taxonomy" id="7741"/>
    <lineage>
        <taxon>Eukaryota</taxon>
        <taxon>Metazoa</taxon>
        <taxon>Chordata</taxon>
        <taxon>Cephalochordata</taxon>
        <taxon>Leptocardii</taxon>
        <taxon>Amphioxiformes</taxon>
        <taxon>Branchiostomatidae</taxon>
        <taxon>Branchiostoma</taxon>
    </lineage>
</organism>
<dbReference type="Gene3D" id="1.20.1280.50">
    <property type="match status" value="1"/>
</dbReference>
<dbReference type="PROSITE" id="PS50005">
    <property type="entry name" value="TPR"/>
    <property type="match status" value="1"/>
</dbReference>
<feature type="region of interest" description="Disordered" evidence="8">
    <location>
        <begin position="125"/>
        <end position="147"/>
    </location>
</feature>
<dbReference type="GeneID" id="109484146"/>
<evidence type="ECO:0000313" key="11">
    <source>
        <dbReference type="RefSeq" id="XP_019642929.1"/>
    </source>
</evidence>
<feature type="compositionally biased region" description="Acidic residues" evidence="8">
    <location>
        <begin position="16"/>
        <end position="25"/>
    </location>
</feature>
<dbReference type="PANTHER" id="PTHR12874:SF29">
    <property type="entry name" value="F-BOX ONLY PROTEIN 9"/>
    <property type="match status" value="1"/>
</dbReference>
<keyword evidence="6 7" id="KW-0802">TPR repeat</keyword>
<dbReference type="CDD" id="cd22089">
    <property type="entry name" value="F-box_FBXO9"/>
    <property type="match status" value="1"/>
</dbReference>
<evidence type="ECO:0000256" key="2">
    <source>
        <dbReference type="ARBA" id="ARBA00004906"/>
    </source>
</evidence>
<reference evidence="11" key="1">
    <citation type="submission" date="2025-08" db="UniProtKB">
        <authorList>
            <consortium name="RefSeq"/>
        </authorList>
    </citation>
    <scope>IDENTIFICATION</scope>
    <source>
        <tissue evidence="11">Gonad</tissue>
    </source>
</reference>
<comment type="pathway">
    <text evidence="2">Protein modification; protein ubiquitination.</text>
</comment>
<dbReference type="GO" id="GO:0031146">
    <property type="term" value="P:SCF-dependent proteasomal ubiquitin-dependent protein catabolic process"/>
    <property type="evidence" value="ECO:0007669"/>
    <property type="project" value="TreeGrafter"/>
</dbReference>
<dbReference type="Pfam" id="PF19270">
    <property type="entry name" value="FBO_C"/>
    <property type="match status" value="1"/>
</dbReference>
<keyword evidence="4" id="KW-0963">Cytoplasm</keyword>
<dbReference type="SMART" id="SM00028">
    <property type="entry name" value="TPR"/>
    <property type="match status" value="1"/>
</dbReference>
<evidence type="ECO:0000256" key="1">
    <source>
        <dbReference type="ARBA" id="ARBA00004496"/>
    </source>
</evidence>
<accession>A0A6P5A9N3</accession>
<name>A0A6P5A9N3_BRABE</name>
<dbReference type="InterPro" id="IPR001810">
    <property type="entry name" value="F-box_dom"/>
</dbReference>
<dbReference type="KEGG" id="bbel:109484146"/>
<evidence type="ECO:0000256" key="8">
    <source>
        <dbReference type="SAM" id="MobiDB-lite"/>
    </source>
</evidence>
<dbReference type="GO" id="GO:0005737">
    <property type="term" value="C:cytoplasm"/>
    <property type="evidence" value="ECO:0007669"/>
    <property type="project" value="UniProtKB-SubCell"/>
</dbReference>
<dbReference type="PROSITE" id="PS50181">
    <property type="entry name" value="FBOX"/>
    <property type="match status" value="1"/>
</dbReference>
<keyword evidence="10" id="KW-1185">Reference proteome</keyword>
<feature type="repeat" description="TPR" evidence="7">
    <location>
        <begin position="84"/>
        <end position="117"/>
    </location>
</feature>
<evidence type="ECO:0000256" key="7">
    <source>
        <dbReference type="PROSITE-ProRule" id="PRU00339"/>
    </source>
</evidence>
<dbReference type="InterPro" id="IPR019734">
    <property type="entry name" value="TPR_rpt"/>
</dbReference>
<evidence type="ECO:0000259" key="9">
    <source>
        <dbReference type="PROSITE" id="PS50181"/>
    </source>
</evidence>
<dbReference type="OrthoDB" id="2117972at2759"/>
<evidence type="ECO:0000313" key="10">
    <source>
        <dbReference type="Proteomes" id="UP000515135"/>
    </source>
</evidence>